<sequence length="340" mass="37883">MLNPEDLMTGWKKVSMMHYRRNTSRHLCSAAIDGPMIEEYAFSFSYSNSDEAERSKKATSSGRRVFGSAAKNQSEDTSNRVDRDRNMATEDVCDAVSGRNMLVSQKNIHIAPGGALSGTGQEPVLKSFNDIVGEPGPKTTYDVAIFVSNSFKKMKSENKKSSTNKKNSKEVDFALPLKEEDEDSGSESGEEMVDGILTSGTKQADLIRNAFAGDDVEEEFEKERLETLNEENPEPGKPTLVPGWGQWTHIQKKKGLPSWMVEEHAIAQKKREDALKERKDSHLKHVIISARLDKKAEKLHTATVPYPFTSKEQYESHLRVPLGPDFNPATKVGALHNIVV</sequence>
<evidence type="ECO:0000313" key="5">
    <source>
        <dbReference type="EMBL" id="RZC52858.1"/>
    </source>
</evidence>
<feature type="compositionally biased region" description="Acidic residues" evidence="4">
    <location>
        <begin position="179"/>
        <end position="190"/>
    </location>
</feature>
<accession>A0A4Y7IZD4</accession>
<dbReference type="InterPro" id="IPR006709">
    <property type="entry name" value="SSU_processome_Utp14"/>
</dbReference>
<keyword evidence="3" id="KW-0539">Nucleus</keyword>
<gene>
    <name evidence="5" type="ORF">C5167_021282</name>
</gene>
<proteinExistence type="predicted"/>
<reference evidence="5 6" key="1">
    <citation type="journal article" date="2018" name="Science">
        <title>The opium poppy genome and morphinan production.</title>
        <authorList>
            <person name="Guo L."/>
            <person name="Winzer T."/>
            <person name="Yang X."/>
            <person name="Li Y."/>
            <person name="Ning Z."/>
            <person name="He Z."/>
            <person name="Teodor R."/>
            <person name="Lu Y."/>
            <person name="Bowser T.A."/>
            <person name="Graham I.A."/>
            <person name="Ye K."/>
        </authorList>
    </citation>
    <scope>NUCLEOTIDE SEQUENCE [LARGE SCALE GENOMIC DNA]</scope>
    <source>
        <strain evidence="6">cv. HN1</strain>
        <tissue evidence="5">Leaves</tissue>
    </source>
</reference>
<dbReference type="AlphaFoldDB" id="A0A4Y7IZD4"/>
<dbReference type="GO" id="GO:0032040">
    <property type="term" value="C:small-subunit processome"/>
    <property type="evidence" value="ECO:0007669"/>
    <property type="project" value="InterPro"/>
</dbReference>
<dbReference type="GO" id="GO:0006364">
    <property type="term" value="P:rRNA processing"/>
    <property type="evidence" value="ECO:0007669"/>
    <property type="project" value="InterPro"/>
</dbReference>
<dbReference type="EMBL" id="CM010716">
    <property type="protein sequence ID" value="RZC52858.1"/>
    <property type="molecule type" value="Genomic_DNA"/>
</dbReference>
<feature type="compositionally biased region" description="Basic and acidic residues" evidence="4">
    <location>
        <begin position="73"/>
        <end position="87"/>
    </location>
</feature>
<keyword evidence="2" id="KW-0597">Phosphoprotein</keyword>
<evidence type="ECO:0000256" key="2">
    <source>
        <dbReference type="ARBA" id="ARBA00022553"/>
    </source>
</evidence>
<dbReference type="Proteomes" id="UP000316621">
    <property type="component" value="Chromosome 2"/>
</dbReference>
<dbReference type="STRING" id="3469.A0A4Y7IZD4"/>
<name>A0A4Y7IZD4_PAPSO</name>
<feature type="region of interest" description="Disordered" evidence="4">
    <location>
        <begin position="154"/>
        <end position="190"/>
    </location>
</feature>
<dbReference type="PANTHER" id="PTHR14150:SF12">
    <property type="entry name" value="U3 SMALL NUCLEOLAR RNA-ASSOCIATED PROTEIN 14 HOMOLOG A"/>
    <property type="match status" value="1"/>
</dbReference>
<dbReference type="OMA" id="KNIHIAP"/>
<organism evidence="5 6">
    <name type="scientific">Papaver somniferum</name>
    <name type="common">Opium poppy</name>
    <dbReference type="NCBI Taxonomy" id="3469"/>
    <lineage>
        <taxon>Eukaryota</taxon>
        <taxon>Viridiplantae</taxon>
        <taxon>Streptophyta</taxon>
        <taxon>Embryophyta</taxon>
        <taxon>Tracheophyta</taxon>
        <taxon>Spermatophyta</taxon>
        <taxon>Magnoliopsida</taxon>
        <taxon>Ranunculales</taxon>
        <taxon>Papaveraceae</taxon>
        <taxon>Papaveroideae</taxon>
        <taxon>Papaver</taxon>
    </lineage>
</organism>
<evidence type="ECO:0000256" key="1">
    <source>
        <dbReference type="ARBA" id="ARBA00004604"/>
    </source>
</evidence>
<dbReference type="OrthoDB" id="277439at2759"/>
<evidence type="ECO:0000256" key="4">
    <source>
        <dbReference type="SAM" id="MobiDB-lite"/>
    </source>
</evidence>
<protein>
    <submittedName>
        <fullName evidence="5">Uncharacterized protein</fullName>
    </submittedName>
</protein>
<dbReference type="PANTHER" id="PTHR14150">
    <property type="entry name" value="U3 SMALL NUCLEOLAR RNA-ASSOCIATED PROTEIN 14"/>
    <property type="match status" value="1"/>
</dbReference>
<evidence type="ECO:0000313" key="6">
    <source>
        <dbReference type="Proteomes" id="UP000316621"/>
    </source>
</evidence>
<dbReference type="Gramene" id="RZC52858">
    <property type="protein sequence ID" value="RZC52858"/>
    <property type="gene ID" value="C5167_021282"/>
</dbReference>
<evidence type="ECO:0000256" key="3">
    <source>
        <dbReference type="ARBA" id="ARBA00023242"/>
    </source>
</evidence>
<keyword evidence="6" id="KW-1185">Reference proteome</keyword>
<feature type="region of interest" description="Disordered" evidence="4">
    <location>
        <begin position="53"/>
        <end position="87"/>
    </location>
</feature>
<dbReference type="Pfam" id="PF04615">
    <property type="entry name" value="Utp14"/>
    <property type="match status" value="1"/>
</dbReference>
<comment type="subcellular location">
    <subcellularLocation>
        <location evidence="1">Nucleus</location>
        <location evidence="1">Nucleolus</location>
    </subcellularLocation>
</comment>